<keyword evidence="2" id="KW-0597">Phosphoprotein</keyword>
<dbReference type="InterPro" id="IPR045851">
    <property type="entry name" value="AMP-bd_C_sf"/>
</dbReference>
<dbReference type="InterPro" id="IPR009081">
    <property type="entry name" value="PP-bd_ACP"/>
</dbReference>
<dbReference type="Gene3D" id="3.30.559.30">
    <property type="entry name" value="Nonribosomal peptide synthetase, condensation domain"/>
    <property type="match status" value="1"/>
</dbReference>
<dbReference type="Gene3D" id="3.30.559.10">
    <property type="entry name" value="Chloramphenicol acetyltransferase-like domain"/>
    <property type="match status" value="1"/>
</dbReference>
<keyword evidence="4" id="KW-0677">Repeat</keyword>
<dbReference type="OrthoDB" id="416786at2759"/>
<evidence type="ECO:0000256" key="3">
    <source>
        <dbReference type="ARBA" id="ARBA00022598"/>
    </source>
</evidence>
<organism evidence="7 8">
    <name type="scientific">Neosartorya fischeri (strain ATCC 1020 / DSM 3700 / CBS 544.65 / FGSC A1164 / JCM 1740 / NRRL 181 / WB 181)</name>
    <name type="common">Aspergillus fischerianus</name>
    <dbReference type="NCBI Taxonomy" id="331117"/>
    <lineage>
        <taxon>Eukaryota</taxon>
        <taxon>Fungi</taxon>
        <taxon>Dikarya</taxon>
        <taxon>Ascomycota</taxon>
        <taxon>Pezizomycotina</taxon>
        <taxon>Eurotiomycetes</taxon>
        <taxon>Eurotiomycetidae</taxon>
        <taxon>Eurotiales</taxon>
        <taxon>Aspergillaceae</taxon>
        <taxon>Aspergillus</taxon>
        <taxon>Aspergillus subgen. Fumigati</taxon>
    </lineage>
</organism>
<gene>
    <name evidence="7" type="ORF">NFIA_043880</name>
</gene>
<evidence type="ECO:0000259" key="6">
    <source>
        <dbReference type="PROSITE" id="PS50075"/>
    </source>
</evidence>
<dbReference type="EMBL" id="DS027684">
    <property type="protein sequence ID" value="EAW25569.1"/>
    <property type="molecule type" value="Genomic_DNA"/>
</dbReference>
<dbReference type="Gene3D" id="1.10.1200.10">
    <property type="entry name" value="ACP-like"/>
    <property type="match status" value="1"/>
</dbReference>
<dbReference type="eggNOG" id="KOG1178">
    <property type="taxonomic scope" value="Eukaryota"/>
</dbReference>
<dbReference type="Pfam" id="PF00550">
    <property type="entry name" value="PP-binding"/>
    <property type="match status" value="1"/>
</dbReference>
<dbReference type="RefSeq" id="XP_001267466.1">
    <property type="nucleotide sequence ID" value="XM_001267465.1"/>
</dbReference>
<dbReference type="Proteomes" id="UP000006702">
    <property type="component" value="Unassembled WGS sequence"/>
</dbReference>
<evidence type="ECO:0000256" key="5">
    <source>
        <dbReference type="ARBA" id="ARBA00029454"/>
    </source>
</evidence>
<dbReference type="STRING" id="331117.A1CUZ2"/>
<dbReference type="GeneID" id="4594371"/>
<dbReference type="KEGG" id="nfi:NFIA_043880"/>
<dbReference type="Gene3D" id="3.30.300.30">
    <property type="match status" value="1"/>
</dbReference>
<dbReference type="SUPFAM" id="SSF52777">
    <property type="entry name" value="CoA-dependent acyltransferases"/>
    <property type="match status" value="2"/>
</dbReference>
<accession>A1CUZ2</accession>
<dbReference type="GO" id="GO:0016874">
    <property type="term" value="F:ligase activity"/>
    <property type="evidence" value="ECO:0007669"/>
    <property type="project" value="UniProtKB-KW"/>
</dbReference>
<evidence type="ECO:0000256" key="4">
    <source>
        <dbReference type="ARBA" id="ARBA00022737"/>
    </source>
</evidence>
<evidence type="ECO:0000313" key="8">
    <source>
        <dbReference type="Proteomes" id="UP000006702"/>
    </source>
</evidence>
<dbReference type="SUPFAM" id="SSF56801">
    <property type="entry name" value="Acetyl-CoA synthetase-like"/>
    <property type="match status" value="1"/>
</dbReference>
<dbReference type="HOGENOM" id="CLU_441512_0_0_1"/>
<dbReference type="PROSITE" id="PS50075">
    <property type="entry name" value="CARRIER"/>
    <property type="match status" value="1"/>
</dbReference>
<dbReference type="Gene3D" id="3.40.50.12780">
    <property type="entry name" value="N-terminal domain of ligase-like"/>
    <property type="match status" value="1"/>
</dbReference>
<protein>
    <submittedName>
        <fullName evidence="7">Nonribosomal peptide synthase, putative</fullName>
    </submittedName>
</protein>
<comment type="similarity">
    <text evidence="5">Belongs to the NRP synthetase family.</text>
</comment>
<name>A1CUZ2_NEOFI</name>
<dbReference type="InterPro" id="IPR036736">
    <property type="entry name" value="ACP-like_sf"/>
</dbReference>
<keyword evidence="8" id="KW-1185">Reference proteome</keyword>
<dbReference type="InterPro" id="IPR023213">
    <property type="entry name" value="CAT-like_dom_sf"/>
</dbReference>
<sequence length="619" mass="69451">MRPHFGSGISPRSRKDRKNLYPTSALVAFLWLVRVPRTGDLVRYCDDGTLEYLGRKDRQVKVNGQRLELGEVEEAIHSSYSSARAAVDVVHHPSKANHQVLVALLAFPDTSDTGDLQVLSRELYRAETDEISSRITTLLPRYMIPSYFIPVSRLPLSSSGKLDRVTLRSLVLDFLRSVCQKIVKEERQRSRTELIMLSAWADVLSVSPGSIGLDDNFFLFGDSLAAIKLARRLRDDGMEMSLTDVIQNPTISQMLIRTKVSWKSSSVPLAFRTRLGCRQRNIEIVISETPILRSRIFSSSQSLMQAVINHQPRWDTESDLALYLERAASVQFTLGTELTRFALVTDSHRSVSTYFVWIIHHVLYDGHSLQLMLEDVRRVYANKDRLSRLLSVTTYLYRQHGTIYSVICSGENIWKDSHPRHSLTPGARGSKLSRARRLCTIPSSDVVFGVTLSGRYAPLETIDKIVGPTLSTVPLRVQIDGQHGASSFLTCIQSHLARVMEYDTHGLQRIPSLSSSAASACEFQTLLVIQPPRFSFTDELFEEKSLIRSEVIAGYPLTIEVQLVEDGPIEVRAHFDSAILTRAKFSACCSNGTIFSSNWSTLVPSSPSPALAWRVHRAS</sequence>
<dbReference type="PANTHER" id="PTHR45527">
    <property type="entry name" value="NONRIBOSOMAL PEPTIDE SYNTHETASE"/>
    <property type="match status" value="1"/>
</dbReference>
<evidence type="ECO:0000256" key="1">
    <source>
        <dbReference type="ARBA" id="ARBA00022450"/>
    </source>
</evidence>
<dbReference type="PANTHER" id="PTHR45527:SF1">
    <property type="entry name" value="FATTY ACID SYNTHASE"/>
    <property type="match status" value="1"/>
</dbReference>
<evidence type="ECO:0000313" key="7">
    <source>
        <dbReference type="EMBL" id="EAW25569.1"/>
    </source>
</evidence>
<dbReference type="VEuPathDB" id="FungiDB:NFIA_043880"/>
<dbReference type="GO" id="GO:0005737">
    <property type="term" value="C:cytoplasm"/>
    <property type="evidence" value="ECO:0007669"/>
    <property type="project" value="TreeGrafter"/>
</dbReference>
<feature type="domain" description="Carrier" evidence="6">
    <location>
        <begin position="187"/>
        <end position="262"/>
    </location>
</feature>
<reference evidence="8" key="1">
    <citation type="journal article" date="2008" name="PLoS Genet.">
        <title>Genomic islands in the pathogenic filamentous fungus Aspergillus fumigatus.</title>
        <authorList>
            <person name="Fedorova N.D."/>
            <person name="Khaldi N."/>
            <person name="Joardar V.S."/>
            <person name="Maiti R."/>
            <person name="Amedeo P."/>
            <person name="Anderson M.J."/>
            <person name="Crabtree J."/>
            <person name="Silva J.C."/>
            <person name="Badger J.H."/>
            <person name="Albarraq A."/>
            <person name="Angiuoli S."/>
            <person name="Bussey H."/>
            <person name="Bowyer P."/>
            <person name="Cotty P.J."/>
            <person name="Dyer P.S."/>
            <person name="Egan A."/>
            <person name="Galens K."/>
            <person name="Fraser-Liggett C.M."/>
            <person name="Haas B.J."/>
            <person name="Inman J.M."/>
            <person name="Kent R."/>
            <person name="Lemieux S."/>
            <person name="Malavazi I."/>
            <person name="Orvis J."/>
            <person name="Roemer T."/>
            <person name="Ronning C.M."/>
            <person name="Sundaram J.P."/>
            <person name="Sutton G."/>
            <person name="Turner G."/>
            <person name="Venter J.C."/>
            <person name="White O.R."/>
            <person name="Whitty B.R."/>
            <person name="Youngman P."/>
            <person name="Wolfe K.H."/>
            <person name="Goldman G.H."/>
            <person name="Wortman J.R."/>
            <person name="Jiang B."/>
            <person name="Denning D.W."/>
            <person name="Nierman W.C."/>
        </authorList>
    </citation>
    <scope>NUCLEOTIDE SEQUENCE [LARGE SCALE GENOMIC DNA]</scope>
    <source>
        <strain evidence="8">ATCC 1020 / DSM 3700 / CBS 544.65 / FGSC A1164 / JCM 1740 / NRRL 181 / WB 181</strain>
    </source>
</reference>
<dbReference type="InterPro" id="IPR042099">
    <property type="entry name" value="ANL_N_sf"/>
</dbReference>
<dbReference type="AlphaFoldDB" id="A1CUZ2"/>
<dbReference type="SUPFAM" id="SSF47336">
    <property type="entry name" value="ACP-like"/>
    <property type="match status" value="1"/>
</dbReference>
<dbReference type="Pfam" id="PF00668">
    <property type="entry name" value="Condensation"/>
    <property type="match status" value="1"/>
</dbReference>
<dbReference type="GO" id="GO:0044550">
    <property type="term" value="P:secondary metabolite biosynthetic process"/>
    <property type="evidence" value="ECO:0007669"/>
    <property type="project" value="TreeGrafter"/>
</dbReference>
<keyword evidence="3" id="KW-0436">Ligase</keyword>
<dbReference type="FunFam" id="3.30.300.30:FF:000015">
    <property type="entry name" value="Nonribosomal peptide synthase SidD"/>
    <property type="match status" value="1"/>
</dbReference>
<dbReference type="GO" id="GO:0031177">
    <property type="term" value="F:phosphopantetheine binding"/>
    <property type="evidence" value="ECO:0007669"/>
    <property type="project" value="TreeGrafter"/>
</dbReference>
<dbReference type="InterPro" id="IPR001242">
    <property type="entry name" value="Condensation_dom"/>
</dbReference>
<proteinExistence type="inferred from homology"/>
<evidence type="ECO:0000256" key="2">
    <source>
        <dbReference type="ARBA" id="ARBA00022553"/>
    </source>
</evidence>
<keyword evidence="1" id="KW-0596">Phosphopantetheine</keyword>
<dbReference type="GO" id="GO:0043041">
    <property type="term" value="P:amino acid activation for nonribosomal peptide biosynthetic process"/>
    <property type="evidence" value="ECO:0007669"/>
    <property type="project" value="TreeGrafter"/>
</dbReference>